<reference evidence="1 2" key="1">
    <citation type="submission" date="2019-12" db="EMBL/GenBank/DDBJ databases">
        <authorList>
            <person name="Sun J.-Q."/>
        </authorList>
    </citation>
    <scope>NUCLEOTIDE SEQUENCE [LARGE SCALE GENOMIC DNA]</scope>
    <source>
        <strain evidence="1 2">JCM 17928</strain>
    </source>
</reference>
<name>A0A6N8HAH3_9FLAO</name>
<organism evidence="1 2">
    <name type="scientific">Flavobacterium rakeshii</name>
    <dbReference type="NCBI Taxonomy" id="1038845"/>
    <lineage>
        <taxon>Bacteria</taxon>
        <taxon>Pseudomonadati</taxon>
        <taxon>Bacteroidota</taxon>
        <taxon>Flavobacteriia</taxon>
        <taxon>Flavobacteriales</taxon>
        <taxon>Flavobacteriaceae</taxon>
        <taxon>Flavobacterium</taxon>
    </lineage>
</organism>
<gene>
    <name evidence="1" type="ORF">GN157_04450</name>
</gene>
<accession>A0A6N8HAH3</accession>
<dbReference type="RefSeq" id="WP_157481907.1">
    <property type="nucleotide sequence ID" value="NZ_WOWP01000013.1"/>
</dbReference>
<protein>
    <recommendedName>
        <fullName evidence="3">DUF4595 domain-containing protein</fullName>
    </recommendedName>
</protein>
<dbReference type="EMBL" id="WOWP01000013">
    <property type="protein sequence ID" value="MUV02953.1"/>
    <property type="molecule type" value="Genomic_DNA"/>
</dbReference>
<dbReference type="Proteomes" id="UP000433945">
    <property type="component" value="Unassembled WGS sequence"/>
</dbReference>
<sequence>MKSIFKYLSLPCVALALISCSEDDSGNNPSVEDGRLLKSVIYPVTENSEDELPALDFSEHYFYDAEHNLAKADGDTKFNGKYFYSNNRLSERTKYGTEYMYEYDDQGRITKLWSETFGDYTELFYEEGKVITHMYYVIRDELEKRELLLDQQGRIIKMTDLDPASSISHLDVVDYIYDATGNITSIIRVLEGNSEPETINFTYEETKNPYYYSFKKHYETTYYLENSDGLSVYNNKHGLFPNMIASENVYYTVNENGYPTAEYTTSPEGITNEICTYNYF</sequence>
<keyword evidence="2" id="KW-1185">Reference proteome</keyword>
<dbReference type="AlphaFoldDB" id="A0A6N8HAH3"/>
<dbReference type="Gene3D" id="2.180.10.10">
    <property type="entry name" value="RHS repeat-associated core"/>
    <property type="match status" value="1"/>
</dbReference>
<evidence type="ECO:0008006" key="3">
    <source>
        <dbReference type="Google" id="ProtNLM"/>
    </source>
</evidence>
<evidence type="ECO:0000313" key="1">
    <source>
        <dbReference type="EMBL" id="MUV02953.1"/>
    </source>
</evidence>
<comment type="caution">
    <text evidence="1">The sequence shown here is derived from an EMBL/GenBank/DDBJ whole genome shotgun (WGS) entry which is preliminary data.</text>
</comment>
<evidence type="ECO:0000313" key="2">
    <source>
        <dbReference type="Proteomes" id="UP000433945"/>
    </source>
</evidence>
<dbReference type="PROSITE" id="PS51257">
    <property type="entry name" value="PROKAR_LIPOPROTEIN"/>
    <property type="match status" value="1"/>
</dbReference>
<proteinExistence type="predicted"/>